<dbReference type="InterPro" id="IPR024569">
    <property type="entry name" value="LutB_C"/>
</dbReference>
<feature type="domain" description="Lactate utilization protein B C-terminal" evidence="10">
    <location>
        <begin position="416"/>
        <end position="484"/>
    </location>
</feature>
<dbReference type="EMBL" id="JAUHTC010000021">
    <property type="protein sequence ID" value="MDN4517172.1"/>
    <property type="molecule type" value="Genomic_DNA"/>
</dbReference>
<keyword evidence="6" id="KW-0408">Iron</keyword>
<evidence type="ECO:0000256" key="5">
    <source>
        <dbReference type="ARBA" id="ARBA00022982"/>
    </source>
</evidence>
<evidence type="ECO:0000259" key="10">
    <source>
        <dbReference type="Pfam" id="PF11870"/>
    </source>
</evidence>
<keyword evidence="7" id="KW-0411">Iron-sulfur</keyword>
<keyword evidence="13" id="KW-1185">Reference proteome</keyword>
<evidence type="ECO:0000313" key="13">
    <source>
        <dbReference type="Proteomes" id="UP001172687"/>
    </source>
</evidence>
<dbReference type="SUPFAM" id="SSF54862">
    <property type="entry name" value="4Fe-4S ferredoxins"/>
    <property type="match status" value="1"/>
</dbReference>
<accession>A0ABT8HA59</accession>
<keyword evidence="2" id="KW-0004">4Fe-4S</keyword>
<dbReference type="PANTHER" id="PTHR47153">
    <property type="entry name" value="LACTATE UTILIZATION PROTEIN B"/>
    <property type="match status" value="1"/>
</dbReference>
<dbReference type="Pfam" id="PF13183">
    <property type="entry name" value="Fer4_8"/>
    <property type="match status" value="1"/>
</dbReference>
<comment type="caution">
    <text evidence="12">The sequence shown here is derived from an EMBL/GenBank/DDBJ whole genome shotgun (WGS) entry which is preliminary data.</text>
</comment>
<evidence type="ECO:0000313" key="12">
    <source>
        <dbReference type="EMBL" id="MDN4517172.1"/>
    </source>
</evidence>
<sequence>MTTFLGVPGSHGSGNLRGSEPFPDAARKALLDTQMRRNVGHATKTIRTKRLTAVAECADWEQLREAGSALKTEVMARLPELLEELERNVTARGGTVHWARDADEANRIITDLVRATGSDEVVKVKSMATQEIGLNEHLESVGIAATETDLAELIVQLGHDKPSHILVPAIHRNRAEIREIFLREMPEAGELTDEPRVLAMAARAHLRRKFLSAKVAISGANFGVAETGTLAVVESEGNGRMCLTLPQTLITVMGIEKIVPRFTDLEVFMQLLPRSSTAERMNPYTSMWTGVHDGDGPRDFHLVLLDNGRTSVLADEVGRAALHCIRCSACLNVCPVYERTGGHAYGSVYPGPIGAILSPQLTGTHGHDDPNASLPYASSLCGACFDACPVRIDIPSILVHLRAKQVDTERGGVPGGQDLAMKAAAWAMASPRRFAMAEKALSAGRLVANADHRITALPWPGSKWTSSRDVPEPPAETFRQWWRRTHG</sequence>
<evidence type="ECO:0000256" key="6">
    <source>
        <dbReference type="ARBA" id="ARBA00023004"/>
    </source>
</evidence>
<dbReference type="RefSeq" id="WP_301161303.1">
    <property type="nucleotide sequence ID" value="NZ_JAUHTC010000021.1"/>
</dbReference>
<evidence type="ECO:0000256" key="4">
    <source>
        <dbReference type="ARBA" id="ARBA00022737"/>
    </source>
</evidence>
<evidence type="ECO:0000256" key="8">
    <source>
        <dbReference type="SAM" id="MobiDB-lite"/>
    </source>
</evidence>
<dbReference type="InterPro" id="IPR009051">
    <property type="entry name" value="Helical_ferredxn"/>
</dbReference>
<dbReference type="Pfam" id="PF11870">
    <property type="entry name" value="LutB_C"/>
    <property type="match status" value="1"/>
</dbReference>
<evidence type="ECO:0000259" key="9">
    <source>
        <dbReference type="Pfam" id="PF02589"/>
    </source>
</evidence>
<dbReference type="InterPro" id="IPR003741">
    <property type="entry name" value="LUD_dom"/>
</dbReference>
<dbReference type="NCBIfam" id="TIGR00273">
    <property type="entry name" value="LutB/LldF family L-lactate oxidation iron-sulfur protein"/>
    <property type="match status" value="1"/>
</dbReference>
<reference evidence="12" key="1">
    <citation type="submission" date="2023-07" db="EMBL/GenBank/DDBJ databases">
        <title>Degradation of tert-butanol by M. austroafricanum TBA100.</title>
        <authorList>
            <person name="Helbich S."/>
            <person name="Vainshtein Y."/>
        </authorList>
    </citation>
    <scope>NUCLEOTIDE SEQUENCE</scope>
    <source>
        <strain evidence="12">TBA100</strain>
    </source>
</reference>
<organism evidence="12 13">
    <name type="scientific">Mycolicibacterium austroafricanum</name>
    <name type="common">Mycobacterium austroafricanum</name>
    <dbReference type="NCBI Taxonomy" id="39687"/>
    <lineage>
        <taxon>Bacteria</taxon>
        <taxon>Bacillati</taxon>
        <taxon>Actinomycetota</taxon>
        <taxon>Actinomycetes</taxon>
        <taxon>Mycobacteriales</taxon>
        <taxon>Mycobacteriaceae</taxon>
        <taxon>Mycolicibacterium</taxon>
    </lineage>
</organism>
<dbReference type="InterPro" id="IPR037171">
    <property type="entry name" value="NagB/RpiA_transferase-like"/>
</dbReference>
<proteinExistence type="predicted"/>
<dbReference type="Proteomes" id="UP001172687">
    <property type="component" value="Unassembled WGS sequence"/>
</dbReference>
<dbReference type="InterPro" id="IPR004452">
    <property type="entry name" value="LutB/LldF"/>
</dbReference>
<keyword evidence="1" id="KW-0813">Transport</keyword>
<evidence type="ECO:0000256" key="1">
    <source>
        <dbReference type="ARBA" id="ARBA00022448"/>
    </source>
</evidence>
<dbReference type="Gene3D" id="1.10.1060.10">
    <property type="entry name" value="Alpha-helical ferredoxin"/>
    <property type="match status" value="1"/>
</dbReference>
<name>A0ABT8HA59_MYCAO</name>
<dbReference type="SUPFAM" id="SSF100950">
    <property type="entry name" value="NagB/RpiA/CoA transferase-like"/>
    <property type="match status" value="1"/>
</dbReference>
<gene>
    <name evidence="12" type="ORF">QYF68_04945</name>
</gene>
<feature type="domain" description="4Fe-4S ferredoxin-type" evidence="11">
    <location>
        <begin position="321"/>
        <end position="392"/>
    </location>
</feature>
<evidence type="ECO:0000256" key="7">
    <source>
        <dbReference type="ARBA" id="ARBA00023014"/>
    </source>
</evidence>
<dbReference type="PROSITE" id="PS00198">
    <property type="entry name" value="4FE4S_FER_1"/>
    <property type="match status" value="1"/>
</dbReference>
<evidence type="ECO:0000259" key="11">
    <source>
        <dbReference type="Pfam" id="PF13183"/>
    </source>
</evidence>
<feature type="domain" description="LUD" evidence="9">
    <location>
        <begin position="82"/>
        <end position="303"/>
    </location>
</feature>
<evidence type="ECO:0000256" key="2">
    <source>
        <dbReference type="ARBA" id="ARBA00022485"/>
    </source>
</evidence>
<dbReference type="PANTHER" id="PTHR47153:SF2">
    <property type="entry name" value="LACTATE UTILIZATION PROTEIN B"/>
    <property type="match status" value="1"/>
</dbReference>
<protein>
    <submittedName>
        <fullName evidence="12">LutB/LldF family L-lactate oxidation iron-sulfur protein</fullName>
    </submittedName>
</protein>
<dbReference type="InterPro" id="IPR017896">
    <property type="entry name" value="4Fe4S_Fe-S-bd"/>
</dbReference>
<dbReference type="InterPro" id="IPR024185">
    <property type="entry name" value="FTHF_cligase-like_sf"/>
</dbReference>
<dbReference type="InterPro" id="IPR017900">
    <property type="entry name" value="4Fe4S_Fe_S_CS"/>
</dbReference>
<evidence type="ECO:0000256" key="3">
    <source>
        <dbReference type="ARBA" id="ARBA00022723"/>
    </source>
</evidence>
<keyword evidence="4" id="KW-0677">Repeat</keyword>
<dbReference type="Gene3D" id="3.40.50.10420">
    <property type="entry name" value="NagB/RpiA/CoA transferase-like"/>
    <property type="match status" value="1"/>
</dbReference>
<dbReference type="Pfam" id="PF02589">
    <property type="entry name" value="LUD_dom"/>
    <property type="match status" value="1"/>
</dbReference>
<keyword evidence="3" id="KW-0479">Metal-binding</keyword>
<feature type="region of interest" description="Disordered" evidence="8">
    <location>
        <begin position="1"/>
        <end position="22"/>
    </location>
</feature>
<keyword evidence="5" id="KW-0249">Electron transport</keyword>